<evidence type="ECO:0000259" key="1">
    <source>
        <dbReference type="SMART" id="SM01126"/>
    </source>
</evidence>
<sequence>MSILSKPYFHDEEAAFAHLESVIWQDGPACPHCGGVDRMTKVKANPEKRIRYGLWRCGDCKKQSTVKVGTVFEHMRIPLHKALQAVYLMCASKKGISAHQLHRVLEVQYRTAWFLAHRIREAMRSGDMAPFGGDGGIFEVDETFIGNDRTIKPKHTKRGRGYHHKHKVLSLVDRSTGKARSMVVDSLKASDLAPILRENIAKEAMLMTDEAAYYTKIGREFGGHEIVRHGTGEYGRGEHHTNTIEGYFSIFKRGMKGVYQHCAKKHLHRYLAEFEFRYNNRAALEILDGRRTANALSGIVGKRLLYQDSLGA</sequence>
<protein>
    <submittedName>
        <fullName evidence="2">IS1595 family transposase</fullName>
    </submittedName>
</protein>
<dbReference type="EMBL" id="CP036532">
    <property type="protein sequence ID" value="QBK31760.1"/>
    <property type="molecule type" value="Genomic_DNA"/>
</dbReference>
<reference evidence="2 3" key="1">
    <citation type="journal article" date="2017" name="Int. J. Syst. Evol. Microbiol.">
        <title>Roseitalea porphyridii gen. nov., sp. nov., isolated from a red alga, and reclassification of Hoeflea suaedae Chung et al. 2013 as Pseudohoeflea suaedae gen. nov., comb. nov.</title>
        <authorList>
            <person name="Hyeon J.W."/>
            <person name="Jeong S.E."/>
            <person name="Baek K."/>
            <person name="Jeon C.O."/>
        </authorList>
    </citation>
    <scope>NUCLEOTIDE SEQUENCE [LARGE SCALE GENOMIC DNA]</scope>
    <source>
        <strain evidence="2 3">MA7-20</strain>
    </source>
</reference>
<dbReference type="PANTHER" id="PTHR47163:SF2">
    <property type="entry name" value="SI:DKEY-17M8.2"/>
    <property type="match status" value="1"/>
</dbReference>
<dbReference type="Pfam" id="PF12762">
    <property type="entry name" value="DDE_Tnp_IS1595"/>
    <property type="match status" value="1"/>
</dbReference>
<dbReference type="Proteomes" id="UP000293719">
    <property type="component" value="Chromosome"/>
</dbReference>
<name>A0A4P6V5A3_9HYPH</name>
<dbReference type="AlphaFoldDB" id="A0A4P6V5A3"/>
<dbReference type="RefSeq" id="WP_131617410.1">
    <property type="nucleotide sequence ID" value="NZ_CP036532.1"/>
</dbReference>
<feature type="domain" description="ISXO2-like transposase" evidence="1">
    <location>
        <begin position="130"/>
        <end position="279"/>
    </location>
</feature>
<dbReference type="NCBIfam" id="NF033547">
    <property type="entry name" value="transpos_IS1595"/>
    <property type="match status" value="1"/>
</dbReference>
<dbReference type="InterPro" id="IPR053164">
    <property type="entry name" value="IS1016-like_transposase"/>
</dbReference>
<gene>
    <name evidence="2" type="ORF">E0E05_14805</name>
</gene>
<keyword evidence="3" id="KW-1185">Reference proteome</keyword>
<evidence type="ECO:0000313" key="2">
    <source>
        <dbReference type="EMBL" id="QBK31760.1"/>
    </source>
</evidence>
<accession>A0A4P6V5A3</accession>
<dbReference type="GeneID" id="90768574"/>
<dbReference type="InterPro" id="IPR024442">
    <property type="entry name" value="Transposase_Zn_ribbon"/>
</dbReference>
<proteinExistence type="predicted"/>
<dbReference type="InterPro" id="IPR024445">
    <property type="entry name" value="Tnp_ISXO2-like"/>
</dbReference>
<dbReference type="KEGG" id="rpod:E0E05_14805"/>
<dbReference type="Pfam" id="PF12760">
    <property type="entry name" value="Zn_ribbon_IS1595"/>
    <property type="match status" value="1"/>
</dbReference>
<dbReference type="SMART" id="SM01126">
    <property type="entry name" value="DDE_Tnp_IS1595"/>
    <property type="match status" value="1"/>
</dbReference>
<dbReference type="OrthoDB" id="271821at2"/>
<organism evidence="2 3">
    <name type="scientific">Roseitalea porphyridii</name>
    <dbReference type="NCBI Taxonomy" id="1852022"/>
    <lineage>
        <taxon>Bacteria</taxon>
        <taxon>Pseudomonadati</taxon>
        <taxon>Pseudomonadota</taxon>
        <taxon>Alphaproteobacteria</taxon>
        <taxon>Hyphomicrobiales</taxon>
        <taxon>Ahrensiaceae</taxon>
        <taxon>Roseitalea</taxon>
    </lineage>
</organism>
<evidence type="ECO:0000313" key="3">
    <source>
        <dbReference type="Proteomes" id="UP000293719"/>
    </source>
</evidence>
<dbReference type="PANTHER" id="PTHR47163">
    <property type="entry name" value="DDE_TNP_IS1595 DOMAIN-CONTAINING PROTEIN"/>
    <property type="match status" value="1"/>
</dbReference>